<reference evidence="1 2" key="1">
    <citation type="submission" date="2023-12" db="EMBL/GenBank/DDBJ databases">
        <title>A high-quality genome assembly for Dillenia turbinata (Dilleniales).</title>
        <authorList>
            <person name="Chanderbali A."/>
        </authorList>
    </citation>
    <scope>NUCLEOTIDE SEQUENCE [LARGE SCALE GENOMIC DNA]</scope>
    <source>
        <strain evidence="1">LSX21</strain>
        <tissue evidence="1">Leaf</tissue>
    </source>
</reference>
<evidence type="ECO:0000313" key="1">
    <source>
        <dbReference type="EMBL" id="KAK6924898.1"/>
    </source>
</evidence>
<accession>A0AAN8VC08</accession>
<dbReference type="AlphaFoldDB" id="A0AAN8VC08"/>
<keyword evidence="2" id="KW-1185">Reference proteome</keyword>
<evidence type="ECO:0000313" key="2">
    <source>
        <dbReference type="Proteomes" id="UP001370490"/>
    </source>
</evidence>
<gene>
    <name evidence="1" type="ORF">RJ641_009224</name>
</gene>
<sequence>MLWDSSQELPFLRLLVFIHLLIFNQDSMYYTMGAWNVPRYLSESLPRTSKIALRFYWTANCWGVISDSLRGSFDP</sequence>
<protein>
    <submittedName>
        <fullName evidence="1">Uncharacterized protein</fullName>
    </submittedName>
</protein>
<dbReference type="Proteomes" id="UP001370490">
    <property type="component" value="Unassembled WGS sequence"/>
</dbReference>
<comment type="caution">
    <text evidence="1">The sequence shown here is derived from an EMBL/GenBank/DDBJ whole genome shotgun (WGS) entry which is preliminary data.</text>
</comment>
<dbReference type="EMBL" id="JBAMMX010000016">
    <property type="protein sequence ID" value="KAK6924898.1"/>
    <property type="molecule type" value="Genomic_DNA"/>
</dbReference>
<proteinExistence type="predicted"/>
<name>A0AAN8VC08_9MAGN</name>
<organism evidence="1 2">
    <name type="scientific">Dillenia turbinata</name>
    <dbReference type="NCBI Taxonomy" id="194707"/>
    <lineage>
        <taxon>Eukaryota</taxon>
        <taxon>Viridiplantae</taxon>
        <taxon>Streptophyta</taxon>
        <taxon>Embryophyta</taxon>
        <taxon>Tracheophyta</taxon>
        <taxon>Spermatophyta</taxon>
        <taxon>Magnoliopsida</taxon>
        <taxon>eudicotyledons</taxon>
        <taxon>Gunneridae</taxon>
        <taxon>Pentapetalae</taxon>
        <taxon>Dilleniales</taxon>
        <taxon>Dilleniaceae</taxon>
        <taxon>Dillenia</taxon>
    </lineage>
</organism>